<gene>
    <name evidence="2" type="ORF">G4952_15720</name>
</gene>
<evidence type="ECO:0000313" key="2">
    <source>
        <dbReference type="EMBL" id="NSF75213.1"/>
    </source>
</evidence>
<dbReference type="EC" id="2.3.1.-" evidence="1"/>
<dbReference type="PANTHER" id="PTHR43017">
    <property type="entry name" value="GALACTOSIDE O-ACETYLTRANSFERASE"/>
    <property type="match status" value="1"/>
</dbReference>
<accession>A0ABX2GS33</accession>
<dbReference type="Pfam" id="PF00132">
    <property type="entry name" value="Hexapep"/>
    <property type="match status" value="1"/>
</dbReference>
<reference evidence="2 3" key="1">
    <citation type="journal article" date="2020" name="Cell Host Microbe">
        <title>Functional and Genomic Variation between Human-Derived Isolates of Lachnospiraceae Reveals Inter- and Intra-Species Diversity.</title>
        <authorList>
            <person name="Sorbara M.T."/>
            <person name="Littmann E.R."/>
            <person name="Fontana E."/>
            <person name="Moody T.U."/>
            <person name="Kohout C.E."/>
            <person name="Gjonbalaj M."/>
            <person name="Eaton V."/>
            <person name="Seok R."/>
            <person name="Leiner I.M."/>
            <person name="Pamer E.G."/>
        </authorList>
    </citation>
    <scope>NUCLEOTIDE SEQUENCE [LARGE SCALE GENOMIC DNA]</scope>
    <source>
        <strain evidence="2 3">MSK.20.11</strain>
    </source>
</reference>
<comment type="similarity">
    <text evidence="1">Belongs to the transferase hexapeptide repeat family.</text>
</comment>
<feature type="non-terminal residue" evidence="2">
    <location>
        <position position="1"/>
    </location>
</feature>
<comment type="caution">
    <text evidence="2">The sequence shown here is derived from an EMBL/GenBank/DDBJ whole genome shotgun (WGS) entry which is preliminary data.</text>
</comment>
<evidence type="ECO:0000256" key="1">
    <source>
        <dbReference type="RuleBase" id="RU367021"/>
    </source>
</evidence>
<dbReference type="SUPFAM" id="SSF51161">
    <property type="entry name" value="Trimeric LpxA-like enzymes"/>
    <property type="match status" value="1"/>
</dbReference>
<organism evidence="2 3">
    <name type="scientific">Blautia wexlerae</name>
    <dbReference type="NCBI Taxonomy" id="418240"/>
    <lineage>
        <taxon>Bacteria</taxon>
        <taxon>Bacillati</taxon>
        <taxon>Bacillota</taxon>
        <taxon>Clostridia</taxon>
        <taxon>Lachnospirales</taxon>
        <taxon>Lachnospiraceae</taxon>
        <taxon>Blautia</taxon>
    </lineage>
</organism>
<dbReference type="Gene3D" id="2.160.10.10">
    <property type="entry name" value="Hexapeptide repeat proteins"/>
    <property type="match status" value="1"/>
</dbReference>
<dbReference type="InterPro" id="IPR001451">
    <property type="entry name" value="Hexapep"/>
</dbReference>
<dbReference type="EMBL" id="JAAIPF010000051">
    <property type="protein sequence ID" value="NSF75213.1"/>
    <property type="molecule type" value="Genomic_DNA"/>
</dbReference>
<sequence length="83" mass="9155">KRLEARDFSRVRIKFLIHYAKPITIKDNCWLASNVVVCGGVTIGEGCVIGAGSVVTRDIPPYSLAAGNPCRVIRKITEKDHME</sequence>
<protein>
    <recommendedName>
        <fullName evidence="1">Acetyltransferase</fullName>
        <ecNumber evidence="1">2.3.1.-</ecNumber>
    </recommendedName>
</protein>
<keyword evidence="1" id="KW-0808">Transferase</keyword>
<keyword evidence="3" id="KW-1185">Reference proteome</keyword>
<proteinExistence type="inferred from homology"/>
<dbReference type="PANTHER" id="PTHR43017:SF1">
    <property type="entry name" value="ACETYLTRANSFERASE YJL218W-RELATED"/>
    <property type="match status" value="1"/>
</dbReference>
<dbReference type="RefSeq" id="WP_279589636.1">
    <property type="nucleotide sequence ID" value="NZ_JAAIPF010000051.1"/>
</dbReference>
<dbReference type="Proteomes" id="UP000822152">
    <property type="component" value="Unassembled WGS sequence"/>
</dbReference>
<name>A0ABX2GS33_9FIRM</name>
<dbReference type="InterPro" id="IPR039369">
    <property type="entry name" value="LacA-like"/>
</dbReference>
<evidence type="ECO:0000313" key="3">
    <source>
        <dbReference type="Proteomes" id="UP000822152"/>
    </source>
</evidence>
<keyword evidence="1" id="KW-0012">Acyltransferase</keyword>
<dbReference type="InterPro" id="IPR011004">
    <property type="entry name" value="Trimer_LpxA-like_sf"/>
</dbReference>